<organism evidence="2 3">
    <name type="scientific">Parasedimentitalea maritima</name>
    <dbReference type="NCBI Taxonomy" id="2578117"/>
    <lineage>
        <taxon>Bacteria</taxon>
        <taxon>Pseudomonadati</taxon>
        <taxon>Pseudomonadota</taxon>
        <taxon>Alphaproteobacteria</taxon>
        <taxon>Rhodobacterales</taxon>
        <taxon>Paracoccaceae</taxon>
        <taxon>Parasedimentitalea</taxon>
    </lineage>
</organism>
<dbReference type="AlphaFoldDB" id="A0A6A4RLZ0"/>
<evidence type="ECO:0000313" key="3">
    <source>
        <dbReference type="Proteomes" id="UP000441586"/>
    </source>
</evidence>
<protein>
    <submittedName>
        <fullName evidence="2">Uncharacterized protein</fullName>
    </submittedName>
</protein>
<evidence type="ECO:0000313" key="2">
    <source>
        <dbReference type="EMBL" id="KAE9632757.1"/>
    </source>
</evidence>
<gene>
    <name evidence="2" type="ORF">GP644_03000</name>
</gene>
<reference evidence="2 3" key="1">
    <citation type="submission" date="2019-12" db="EMBL/GenBank/DDBJ databases">
        <authorList>
            <person name="Zhang Y.-J."/>
        </authorList>
    </citation>
    <scope>NUCLEOTIDE SEQUENCE [LARGE SCALE GENOMIC DNA]</scope>
    <source>
        <strain evidence="2 3">H18S-6</strain>
    </source>
</reference>
<comment type="caution">
    <text evidence="2">The sequence shown here is derived from an EMBL/GenBank/DDBJ whole genome shotgun (WGS) entry which is preliminary data.</text>
</comment>
<name>A0A6A4RLZ0_9RHOB</name>
<dbReference type="Proteomes" id="UP000441586">
    <property type="component" value="Unassembled WGS sequence"/>
</dbReference>
<dbReference type="RefSeq" id="WP_158976926.1">
    <property type="nucleotide sequence ID" value="NZ_WSFO01000001.1"/>
</dbReference>
<dbReference type="EMBL" id="WSFO01000001">
    <property type="protein sequence ID" value="KAE9632757.1"/>
    <property type="molecule type" value="Genomic_DNA"/>
</dbReference>
<proteinExistence type="predicted"/>
<keyword evidence="1" id="KW-0732">Signal</keyword>
<evidence type="ECO:0000256" key="1">
    <source>
        <dbReference type="SAM" id="SignalP"/>
    </source>
</evidence>
<sequence>MRWLFAILISFSATGAWADGVDRDAICTELAQDYVEKHQKSRDYRLYRIFDFYSSKIDACIYVEAKLFGTSVQVRDLTGVVFKGHENLLLDCDARGIDDVSIETVRLHRGDVEELPVKDWMSDGLGGPARTVKTAEIPLTRRDCEAALERWLVRWNG</sequence>
<feature type="chain" id="PRO_5025383108" evidence="1">
    <location>
        <begin position="19"/>
        <end position="157"/>
    </location>
</feature>
<accession>A0A6A4RLZ0</accession>
<feature type="signal peptide" evidence="1">
    <location>
        <begin position="1"/>
        <end position="18"/>
    </location>
</feature>